<dbReference type="Proteomes" id="UP000887579">
    <property type="component" value="Unplaced"/>
</dbReference>
<accession>A0AC34GCX4</accession>
<proteinExistence type="predicted"/>
<organism evidence="1 2">
    <name type="scientific">Panagrolaimus sp. ES5</name>
    <dbReference type="NCBI Taxonomy" id="591445"/>
    <lineage>
        <taxon>Eukaryota</taxon>
        <taxon>Metazoa</taxon>
        <taxon>Ecdysozoa</taxon>
        <taxon>Nematoda</taxon>
        <taxon>Chromadorea</taxon>
        <taxon>Rhabditida</taxon>
        <taxon>Tylenchina</taxon>
        <taxon>Panagrolaimomorpha</taxon>
        <taxon>Panagrolaimoidea</taxon>
        <taxon>Panagrolaimidae</taxon>
        <taxon>Panagrolaimus</taxon>
    </lineage>
</organism>
<sequence length="113" mass="13390">TKDSFNKEALLKHFLNPVFNEIVQNRFPRLKEIMEEWIKKHEYAQLLKTHPGMEDIEVNIKKGDGFSSSRKRRFRDITVVEESYTFPGLEQLNGFTDDKHFGNNKDDAKFIEK</sequence>
<evidence type="ECO:0000313" key="2">
    <source>
        <dbReference type="WBParaSite" id="ES5_v2.g27556.t1"/>
    </source>
</evidence>
<name>A0AC34GCX4_9BILA</name>
<reference evidence="2" key="1">
    <citation type="submission" date="2022-11" db="UniProtKB">
        <authorList>
            <consortium name="WormBaseParasite"/>
        </authorList>
    </citation>
    <scope>IDENTIFICATION</scope>
</reference>
<evidence type="ECO:0000313" key="1">
    <source>
        <dbReference type="Proteomes" id="UP000887579"/>
    </source>
</evidence>
<dbReference type="WBParaSite" id="ES5_v2.g27556.t1">
    <property type="protein sequence ID" value="ES5_v2.g27556.t1"/>
    <property type="gene ID" value="ES5_v2.g27556"/>
</dbReference>
<protein>
    <submittedName>
        <fullName evidence="2">Uncharacterized protein</fullName>
    </submittedName>
</protein>